<reference evidence="1 2" key="1">
    <citation type="submission" date="2019-08" db="EMBL/GenBank/DDBJ databases">
        <title>Actinomadura sp. nov. CYP1-5 isolated from mountain soil.</title>
        <authorList>
            <person name="Songsumanus A."/>
            <person name="Kuncharoen N."/>
            <person name="Kudo T."/>
            <person name="Yuki M."/>
            <person name="Igarashi Y."/>
            <person name="Tanasupawat S."/>
        </authorList>
    </citation>
    <scope>NUCLEOTIDE SEQUENCE [LARGE SCALE GENOMIC DNA]</scope>
    <source>
        <strain evidence="1 2">JCM 14158</strain>
    </source>
</reference>
<comment type="caution">
    <text evidence="1">The sequence shown here is derived from an EMBL/GenBank/DDBJ whole genome shotgun (WGS) entry which is preliminary data.</text>
</comment>
<organism evidence="1 2">
    <name type="scientific">Actinomadura chibensis</name>
    <dbReference type="NCBI Taxonomy" id="392828"/>
    <lineage>
        <taxon>Bacteria</taxon>
        <taxon>Bacillati</taxon>
        <taxon>Actinomycetota</taxon>
        <taxon>Actinomycetes</taxon>
        <taxon>Streptosporangiales</taxon>
        <taxon>Thermomonosporaceae</taxon>
        <taxon>Actinomadura</taxon>
    </lineage>
</organism>
<evidence type="ECO:0000313" key="2">
    <source>
        <dbReference type="Proteomes" id="UP000323380"/>
    </source>
</evidence>
<proteinExistence type="predicted"/>
<dbReference type="AlphaFoldDB" id="A0A5D0NL34"/>
<accession>A0A5D0NL34</accession>
<keyword evidence="2" id="KW-1185">Reference proteome</keyword>
<name>A0A5D0NL34_9ACTN</name>
<dbReference type="RefSeq" id="WP_148344451.1">
    <property type="nucleotide sequence ID" value="NZ_VSFG01000004.1"/>
</dbReference>
<dbReference type="EMBL" id="VSFG01000004">
    <property type="protein sequence ID" value="TYB44854.1"/>
    <property type="molecule type" value="Genomic_DNA"/>
</dbReference>
<evidence type="ECO:0000313" key="1">
    <source>
        <dbReference type="EMBL" id="TYB44854.1"/>
    </source>
</evidence>
<dbReference type="Proteomes" id="UP000323380">
    <property type="component" value="Unassembled WGS sequence"/>
</dbReference>
<protein>
    <submittedName>
        <fullName evidence="1">Uncharacterized protein</fullName>
    </submittedName>
</protein>
<gene>
    <name evidence="1" type="ORF">FXF69_22190</name>
</gene>
<sequence length="121" mass="13499">MSRHAHVFVGGISSLDEVAGVVGRRMGGEFRRGPDGDLLMMLPSVAVNLGPHDFEDGDLTYDDGRDIPLATDFPAWFEVRDLDKDYDRQNRMALDIFEIARSMGWRAVAADDLQTMLAVQE</sequence>